<organism evidence="1 2">
    <name type="scientific">Saccoglossus kowalevskii</name>
    <name type="common">Acorn worm</name>
    <dbReference type="NCBI Taxonomy" id="10224"/>
    <lineage>
        <taxon>Eukaryota</taxon>
        <taxon>Metazoa</taxon>
        <taxon>Hemichordata</taxon>
        <taxon>Enteropneusta</taxon>
        <taxon>Harrimaniidae</taxon>
        <taxon>Saccoglossus</taxon>
    </lineage>
</organism>
<reference evidence="2" key="1">
    <citation type="submission" date="2025-08" db="UniProtKB">
        <authorList>
            <consortium name="RefSeq"/>
        </authorList>
    </citation>
    <scope>IDENTIFICATION</scope>
    <source>
        <tissue evidence="2">Testes</tissue>
    </source>
</reference>
<dbReference type="InterPro" id="IPR029063">
    <property type="entry name" value="SAM-dependent_MTases_sf"/>
</dbReference>
<protein>
    <submittedName>
        <fullName evidence="2">Uncharacterized protein LOC100370323</fullName>
    </submittedName>
</protein>
<dbReference type="PANTHER" id="PTHR43675">
    <property type="entry name" value="ARSENITE METHYLTRANSFERASE"/>
    <property type="match status" value="1"/>
</dbReference>
<proteinExistence type="predicted"/>
<dbReference type="SUPFAM" id="SSF53335">
    <property type="entry name" value="S-adenosyl-L-methionine-dependent methyltransferases"/>
    <property type="match status" value="1"/>
</dbReference>
<gene>
    <name evidence="2" type="primary">LOC100370323</name>
</gene>
<dbReference type="Gene3D" id="3.40.50.150">
    <property type="entry name" value="Vaccinia Virus protein VP39"/>
    <property type="match status" value="1"/>
</dbReference>
<dbReference type="InterPro" id="IPR026669">
    <property type="entry name" value="Arsenite_MeTrfase-like"/>
</dbReference>
<evidence type="ECO:0000313" key="2">
    <source>
        <dbReference type="RefSeq" id="XP_002739941.1"/>
    </source>
</evidence>
<name>A0ABM0GY43_SACKO</name>
<sequence>MDIGDAIDEFRVLLGKIKLDRKRAFLDKLQEIYCDDSDEESNEDVIVQSIAESLRAKLPLSAQVDSECIMYPTVGHNGDCETGTTLHVDKFLYDDDAVETLCDEGTLHRYFCQDCGSHNVHSLTFISHSCSIAQLKYIFKHVLPSLREKIVVDVGSRLGAVLYGGYFYSDASKLIGIEINSDLCKLQQEMIATYQMQSRIQIICADVVTQHTLLQQANVIILNNVFEFFASTEVQNKIWRFLYETVRQSGCLLLTVPSLEQSLLHLQTDIDVNTWVKPVLLDYAMASVAMEMSEESQDELKQIFLYEVL</sequence>
<accession>A0ABM0GY43</accession>
<dbReference type="RefSeq" id="XP_002739941.1">
    <property type="nucleotide sequence ID" value="XM_002739895.2"/>
</dbReference>
<dbReference type="GeneID" id="100370323"/>
<keyword evidence="1" id="KW-1185">Reference proteome</keyword>
<dbReference type="Proteomes" id="UP000694865">
    <property type="component" value="Unplaced"/>
</dbReference>
<evidence type="ECO:0000313" key="1">
    <source>
        <dbReference type="Proteomes" id="UP000694865"/>
    </source>
</evidence>
<dbReference type="PANTHER" id="PTHR43675:SF1">
    <property type="entry name" value="RIKEN CDNA 2700097O09 GENE"/>
    <property type="match status" value="1"/>
</dbReference>